<reference evidence="2" key="1">
    <citation type="submission" date="2023-04" db="EMBL/GenBank/DDBJ databases">
        <title>Phytophthora lilii NBRC 32176.</title>
        <authorList>
            <person name="Ichikawa N."/>
            <person name="Sato H."/>
            <person name="Tonouchi N."/>
        </authorList>
    </citation>
    <scope>NUCLEOTIDE SEQUENCE</scope>
    <source>
        <strain evidence="2">NBRC 32176</strain>
    </source>
</reference>
<organism evidence="2 3">
    <name type="scientific">Phytophthora lilii</name>
    <dbReference type="NCBI Taxonomy" id="2077276"/>
    <lineage>
        <taxon>Eukaryota</taxon>
        <taxon>Sar</taxon>
        <taxon>Stramenopiles</taxon>
        <taxon>Oomycota</taxon>
        <taxon>Peronosporomycetes</taxon>
        <taxon>Peronosporales</taxon>
        <taxon>Peronosporaceae</taxon>
        <taxon>Phytophthora</taxon>
    </lineage>
</organism>
<evidence type="ECO:0000256" key="1">
    <source>
        <dbReference type="SAM" id="MobiDB-lite"/>
    </source>
</evidence>
<dbReference type="Proteomes" id="UP001165083">
    <property type="component" value="Unassembled WGS sequence"/>
</dbReference>
<comment type="caution">
    <text evidence="2">The sequence shown here is derived from an EMBL/GenBank/DDBJ whole genome shotgun (WGS) entry which is preliminary data.</text>
</comment>
<protein>
    <submittedName>
        <fullName evidence="2">Unnamed protein product</fullName>
    </submittedName>
</protein>
<gene>
    <name evidence="2" type="ORF">Plil01_001645600</name>
</gene>
<sequence>MPGGFACQWHEPPESAHGPDCSEMWRSATEFTELLFARSAARLHGATKESNVQPAVEKLVNLIKLDADAGTPVLGSNTDFPNVSDAGVLGADRYDCDSDSAALRSDADTLPGEPDEGGVSRYLHLLAMRSCQKRKPTNESDEMLSDVPMDM</sequence>
<dbReference type="EMBL" id="BSXW01001965">
    <property type="protein sequence ID" value="GMF40136.1"/>
    <property type="molecule type" value="Genomic_DNA"/>
</dbReference>
<accession>A0A9W7CSQ9</accession>
<keyword evidence="3" id="KW-1185">Reference proteome</keyword>
<evidence type="ECO:0000313" key="2">
    <source>
        <dbReference type="EMBL" id="GMF40136.1"/>
    </source>
</evidence>
<feature type="region of interest" description="Disordered" evidence="1">
    <location>
        <begin position="1"/>
        <end position="21"/>
    </location>
</feature>
<dbReference type="AlphaFoldDB" id="A0A9W7CSQ9"/>
<name>A0A9W7CSQ9_9STRA</name>
<evidence type="ECO:0000313" key="3">
    <source>
        <dbReference type="Proteomes" id="UP001165083"/>
    </source>
</evidence>
<proteinExistence type="predicted"/>